<keyword evidence="2" id="KW-1185">Reference proteome</keyword>
<protein>
    <submittedName>
        <fullName evidence="1">Uncharacterized protein</fullName>
    </submittedName>
</protein>
<dbReference type="GeneID" id="64629766"/>
<dbReference type="Proteomes" id="UP000807769">
    <property type="component" value="Unassembled WGS sequence"/>
</dbReference>
<organism evidence="1 2">
    <name type="scientific">Suillus subaureus</name>
    <dbReference type="NCBI Taxonomy" id="48587"/>
    <lineage>
        <taxon>Eukaryota</taxon>
        <taxon>Fungi</taxon>
        <taxon>Dikarya</taxon>
        <taxon>Basidiomycota</taxon>
        <taxon>Agaricomycotina</taxon>
        <taxon>Agaricomycetes</taxon>
        <taxon>Agaricomycetidae</taxon>
        <taxon>Boletales</taxon>
        <taxon>Suillineae</taxon>
        <taxon>Suillaceae</taxon>
        <taxon>Suillus</taxon>
    </lineage>
</organism>
<comment type="caution">
    <text evidence="1">The sequence shown here is derived from an EMBL/GenBank/DDBJ whole genome shotgun (WGS) entry which is preliminary data.</text>
</comment>
<dbReference type="AlphaFoldDB" id="A0A9P7EAC8"/>
<dbReference type="OrthoDB" id="686384at2759"/>
<accession>A0A9P7EAC8</accession>
<proteinExistence type="predicted"/>
<evidence type="ECO:0000313" key="2">
    <source>
        <dbReference type="Proteomes" id="UP000807769"/>
    </source>
</evidence>
<name>A0A9P7EAC8_9AGAM</name>
<gene>
    <name evidence="1" type="ORF">BJ212DRAFT_1357176</name>
</gene>
<evidence type="ECO:0000313" key="1">
    <source>
        <dbReference type="EMBL" id="KAG1815536.1"/>
    </source>
</evidence>
<sequence>MSMTRSYHELCSLLSRIRLWFTQCRGCWHVGRRNGDLYVTSLHDVKVHHPDWQGVAAILSESNYQRVRVAHVCGSYSTGAVVSLTPLAYLC</sequence>
<reference evidence="1" key="1">
    <citation type="journal article" date="2020" name="New Phytol.">
        <title>Comparative genomics reveals dynamic genome evolution in host specialist ectomycorrhizal fungi.</title>
        <authorList>
            <person name="Lofgren L.A."/>
            <person name="Nguyen N.H."/>
            <person name="Vilgalys R."/>
            <person name="Ruytinx J."/>
            <person name="Liao H.L."/>
            <person name="Branco S."/>
            <person name="Kuo A."/>
            <person name="LaButti K."/>
            <person name="Lipzen A."/>
            <person name="Andreopoulos W."/>
            <person name="Pangilinan J."/>
            <person name="Riley R."/>
            <person name="Hundley H."/>
            <person name="Na H."/>
            <person name="Barry K."/>
            <person name="Grigoriev I.V."/>
            <person name="Stajich J.E."/>
            <person name="Kennedy P.G."/>
        </authorList>
    </citation>
    <scope>NUCLEOTIDE SEQUENCE</scope>
    <source>
        <strain evidence="1">MN1</strain>
    </source>
</reference>
<dbReference type="RefSeq" id="XP_041192467.1">
    <property type="nucleotide sequence ID" value="XM_041335749.1"/>
</dbReference>
<dbReference type="EMBL" id="JABBWG010000018">
    <property type="protein sequence ID" value="KAG1815536.1"/>
    <property type="molecule type" value="Genomic_DNA"/>
</dbReference>